<organism evidence="1 2">
    <name type="scientific">Pseudomyxococcus hansupus</name>
    <dbReference type="NCBI Taxonomy" id="1297742"/>
    <lineage>
        <taxon>Bacteria</taxon>
        <taxon>Pseudomonadati</taxon>
        <taxon>Myxococcota</taxon>
        <taxon>Myxococcia</taxon>
        <taxon>Myxococcales</taxon>
        <taxon>Cystobacterineae</taxon>
        <taxon>Myxococcaceae</taxon>
        <taxon>Pseudomyxococcus</taxon>
    </lineage>
</organism>
<protein>
    <submittedName>
        <fullName evidence="1">Uncharacterized protein</fullName>
    </submittedName>
</protein>
<evidence type="ECO:0000313" key="1">
    <source>
        <dbReference type="EMBL" id="AKQ69536.1"/>
    </source>
</evidence>
<name>A0A0H4X1J9_9BACT</name>
<proteinExistence type="predicted"/>
<reference evidence="1 2" key="1">
    <citation type="journal article" date="2016" name="PLoS ONE">
        <title>Complete Genome Sequence and Comparative Genomics of a Novel Myxobacterium Myxococcus hansupus.</title>
        <authorList>
            <person name="Sharma G."/>
            <person name="Narwani T."/>
            <person name="Subramanian S."/>
        </authorList>
    </citation>
    <scope>NUCLEOTIDE SEQUENCE [LARGE SCALE GENOMIC DNA]</scope>
    <source>
        <strain evidence="2">mixupus</strain>
    </source>
</reference>
<sequence>MHWAHGVRQVLGVGWWLGWWLAWASPVHAAPYEVEPEAAGAQDLLALVEEGAISAETLSALLALRRTGVDPGLATRATLYALPGLTYSDVDAVLRTRGEGSAVGGRLTGTASRRLAPFLDTRRSGGLSGDARWMMAFSASDGLPPPLALQVRAGGVANLRVGLLATLARRSLGPLRRDARRRAFVVEAPGTKVQLPKVYVQWTGERATVLAGAYRLGFGQRLTLDTTALPSPDGFLPDDGVRPPSGLERECLVSGDGCEPEARLSDVTPDFRWDESFRGVAGTVRGPVGHDATLSLTGFASYQSRALPRHAVLDRSLCPSPGARGGCKAPDVWVSLPGRREEKLSARTLPGAFHEWAGGGNATLSSSSRSHVGVTGWAARPVWGQDGAPLDFQPNARYPAGGAFGALGLDAAWGRGALDLFVEGTRSFDAAPGGGGGLGVLQRTVLSGEARELELSLRYYGRGFANPYSGAPSGPDALEGLRVRNELGARVRFLQREEGAWRLRGQVDAWMLPADGAVPGSAGTLHARASARGDLLAWPRFQPSLQVELRDSGVGGTGACTEETALEPDVASLCASARQGVIARVRSDVVEGLSVALQYGHARVRTPEARAFRHDALAVFDVRFQPVSALRLHGRVVWKDEDLSERSRLRQELRAALDATWAVSRVMSARARYAWVKDLKDASVARVPPDPPRHLFQLEWETRF</sequence>
<dbReference type="PATRIC" id="fig|1297742.4.peg.6536"/>
<dbReference type="AlphaFoldDB" id="A0A0H4X1J9"/>
<dbReference type="EMBL" id="CP012109">
    <property type="protein sequence ID" value="AKQ69536.1"/>
    <property type="molecule type" value="Genomic_DNA"/>
</dbReference>
<dbReference type="eggNOG" id="ENOG5032F29">
    <property type="taxonomic scope" value="Bacteria"/>
</dbReference>
<dbReference type="STRING" id="1297742.A176_006448"/>
<evidence type="ECO:0000313" key="2">
    <source>
        <dbReference type="Proteomes" id="UP000009026"/>
    </source>
</evidence>
<dbReference type="KEGG" id="mym:A176_006448"/>
<keyword evidence="2" id="KW-1185">Reference proteome</keyword>
<dbReference type="Proteomes" id="UP000009026">
    <property type="component" value="Chromosome"/>
</dbReference>
<accession>A0A0H4X1J9</accession>
<gene>
    <name evidence="1" type="ORF">A176_006448</name>
</gene>